<name>A0AAV5TSV8_9BILA</name>
<comment type="caution">
    <text evidence="2">The sequence shown here is derived from an EMBL/GenBank/DDBJ whole genome shotgun (WGS) entry which is preliminary data.</text>
</comment>
<keyword evidence="1" id="KW-1133">Transmembrane helix</keyword>
<dbReference type="AlphaFoldDB" id="A0AAV5TSV8"/>
<reference evidence="2" key="1">
    <citation type="submission" date="2023-10" db="EMBL/GenBank/DDBJ databases">
        <title>Genome assembly of Pristionchus species.</title>
        <authorList>
            <person name="Yoshida K."/>
            <person name="Sommer R.J."/>
        </authorList>
    </citation>
    <scope>NUCLEOTIDE SEQUENCE</scope>
    <source>
        <strain evidence="2">RS0144</strain>
    </source>
</reference>
<dbReference type="EMBL" id="BTSX01000004">
    <property type="protein sequence ID" value="GMS97312.1"/>
    <property type="molecule type" value="Genomic_DNA"/>
</dbReference>
<organism evidence="2 3">
    <name type="scientific">Pristionchus entomophagus</name>
    <dbReference type="NCBI Taxonomy" id="358040"/>
    <lineage>
        <taxon>Eukaryota</taxon>
        <taxon>Metazoa</taxon>
        <taxon>Ecdysozoa</taxon>
        <taxon>Nematoda</taxon>
        <taxon>Chromadorea</taxon>
        <taxon>Rhabditida</taxon>
        <taxon>Rhabditina</taxon>
        <taxon>Diplogasteromorpha</taxon>
        <taxon>Diplogasteroidea</taxon>
        <taxon>Neodiplogasteridae</taxon>
        <taxon>Pristionchus</taxon>
    </lineage>
</organism>
<keyword evidence="3" id="KW-1185">Reference proteome</keyword>
<keyword evidence="1" id="KW-0812">Transmembrane</keyword>
<protein>
    <submittedName>
        <fullName evidence="2">Uncharacterized protein</fullName>
    </submittedName>
</protein>
<gene>
    <name evidence="2" type="ORF">PENTCL1PPCAC_19487</name>
</gene>
<evidence type="ECO:0000256" key="1">
    <source>
        <dbReference type="SAM" id="Phobius"/>
    </source>
</evidence>
<feature type="transmembrane region" description="Helical" evidence="1">
    <location>
        <begin position="47"/>
        <end position="78"/>
    </location>
</feature>
<sequence>SYREYLEDSGCPENILTRVVQSVENLAHHVHSPWQDLNNFHPSVDILFLRCIISIILIYLLIVHCFCNLGCNVCLVVLRRIQPQSHRLCE</sequence>
<keyword evidence="1" id="KW-0472">Membrane</keyword>
<feature type="non-terminal residue" evidence="2">
    <location>
        <position position="90"/>
    </location>
</feature>
<proteinExistence type="predicted"/>
<dbReference type="Proteomes" id="UP001432027">
    <property type="component" value="Unassembled WGS sequence"/>
</dbReference>
<feature type="non-terminal residue" evidence="2">
    <location>
        <position position="1"/>
    </location>
</feature>
<evidence type="ECO:0000313" key="3">
    <source>
        <dbReference type="Proteomes" id="UP001432027"/>
    </source>
</evidence>
<accession>A0AAV5TSV8</accession>
<evidence type="ECO:0000313" key="2">
    <source>
        <dbReference type="EMBL" id="GMS97312.1"/>
    </source>
</evidence>